<dbReference type="AlphaFoldDB" id="A0A521G0B4"/>
<sequence length="650" mass="74526">MQLLNLFPRFSTAPPLHGVGSGVAVSHDEASPPKYWLFVLLLFFVLSAGYYFFIFNRTLVELELETDTRTILQVFWPDKHGNYSERKSAQLLIKPGVSRYAISVTNVFHLDRLRLDPSENKAATITIRLITLQQSGFPLYQVQSPADFATRLRVIAGVKSMTPLPEGGVSMAVHKGDSQVELSLPKMERHVPWFDEFEHELGILFLAVGCYLLTRLFFNQLNFIPVLATFVLALILVMATLSAYNTHPDENMHIASAGYYKDHFLPPRVGDPAITHTYSAYGVSRLHSGEIYYLIVGKYLHFIEPLHLEQYSAQRLFNVLLFLVLVLYAFGKADFRFFLLSLLISPQIWYVFSYCNSEALSVCLCLFAAYQLATERSTLNTLLRDELKKYGWFASLWLGLLLGLLLFQKQNFYFLYVFFFLYFLWRIRVAPPVWSKRTLARFTAIVLIGGLFFTVVKVTDAWINDFKKSELILAAREQYAQPIYKPNTPLNEKHFYLQMRDRGKTFKQFIELDRWGEKSFRSAFGVYGFTQYAASFAYYDYVRVVGLLLLLTLAVSLVWRGGLPGLTLLGLATGCTLFFLGGMIWHAWTVDFQAQGRYSLPLLPMFAILYYHCSRIVIKPVFHSLVLLLFLLSVYNFVVIGLCEIGKVVL</sequence>
<feature type="transmembrane region" description="Helical" evidence="1">
    <location>
        <begin position="442"/>
        <end position="463"/>
    </location>
</feature>
<gene>
    <name evidence="2" type="ORF">CDV28_12618</name>
</gene>
<protein>
    <recommendedName>
        <fullName evidence="4">DUF2142 domain-containing protein</fullName>
    </recommendedName>
</protein>
<keyword evidence="3" id="KW-1185">Reference proteome</keyword>
<keyword evidence="1" id="KW-0472">Membrane</keyword>
<evidence type="ECO:0008006" key="4">
    <source>
        <dbReference type="Google" id="ProtNLM"/>
    </source>
</evidence>
<feature type="transmembrane region" description="Helical" evidence="1">
    <location>
        <begin position="541"/>
        <end position="559"/>
    </location>
</feature>
<accession>A0A521G0B4</accession>
<organism evidence="2 3">
    <name type="scientific">Candidatus Electronema aureum</name>
    <dbReference type="NCBI Taxonomy" id="2005002"/>
    <lineage>
        <taxon>Bacteria</taxon>
        <taxon>Pseudomonadati</taxon>
        <taxon>Thermodesulfobacteriota</taxon>
        <taxon>Desulfobulbia</taxon>
        <taxon>Desulfobulbales</taxon>
        <taxon>Desulfobulbaceae</taxon>
        <taxon>Candidatus Electronema</taxon>
    </lineage>
</organism>
<feature type="transmembrane region" description="Helical" evidence="1">
    <location>
        <begin position="390"/>
        <end position="407"/>
    </location>
</feature>
<evidence type="ECO:0000313" key="3">
    <source>
        <dbReference type="Proteomes" id="UP000316238"/>
    </source>
</evidence>
<feature type="transmembrane region" description="Helical" evidence="1">
    <location>
        <begin position="224"/>
        <end position="244"/>
    </location>
</feature>
<feature type="transmembrane region" description="Helical" evidence="1">
    <location>
        <begin position="625"/>
        <end position="649"/>
    </location>
</feature>
<comment type="caution">
    <text evidence="2">The sequence shown here is derived from an EMBL/GenBank/DDBJ whole genome shotgun (WGS) entry which is preliminary data.</text>
</comment>
<feature type="transmembrane region" description="Helical" evidence="1">
    <location>
        <begin position="201"/>
        <end position="218"/>
    </location>
</feature>
<feature type="transmembrane region" description="Helical" evidence="1">
    <location>
        <begin position="35"/>
        <end position="54"/>
    </location>
</feature>
<feature type="transmembrane region" description="Helical" evidence="1">
    <location>
        <begin position="566"/>
        <end position="588"/>
    </location>
</feature>
<evidence type="ECO:0000256" key="1">
    <source>
        <dbReference type="SAM" id="Phobius"/>
    </source>
</evidence>
<keyword evidence="1" id="KW-0812">Transmembrane</keyword>
<dbReference type="Proteomes" id="UP000316238">
    <property type="component" value="Unassembled WGS sequence"/>
</dbReference>
<evidence type="ECO:0000313" key="2">
    <source>
        <dbReference type="EMBL" id="TAA74458.1"/>
    </source>
</evidence>
<feature type="transmembrane region" description="Helical" evidence="1">
    <location>
        <begin position="413"/>
        <end position="430"/>
    </location>
</feature>
<reference evidence="2" key="1">
    <citation type="submission" date="2017-07" db="EMBL/GenBank/DDBJ databases">
        <title>The cable genome - Insights into the physiology and evolution of filamentous bacteria capable of sulfide oxidation via long distance electron transfer.</title>
        <authorList>
            <person name="Thorup C."/>
            <person name="Bjerg J.T."/>
            <person name="Schreiber L."/>
            <person name="Nielsen L.P."/>
            <person name="Kjeldsen K.U."/>
            <person name="Boesen T."/>
            <person name="Boggild A."/>
            <person name="Meysman F."/>
            <person name="Geelhoed J."/>
            <person name="Schramm A."/>
        </authorList>
    </citation>
    <scope>NUCLEOTIDE SEQUENCE [LARGE SCALE GENOMIC DNA]</scope>
    <source>
        <strain evidence="2">GS</strain>
    </source>
</reference>
<proteinExistence type="predicted"/>
<feature type="transmembrane region" description="Helical" evidence="1">
    <location>
        <begin position="316"/>
        <end position="335"/>
    </location>
</feature>
<keyword evidence="1" id="KW-1133">Transmembrane helix</keyword>
<feature type="transmembrane region" description="Helical" evidence="1">
    <location>
        <begin position="347"/>
        <end position="370"/>
    </location>
</feature>
<name>A0A521G0B4_9BACT</name>
<dbReference type="EMBL" id="NQJD01000026">
    <property type="protein sequence ID" value="TAA74458.1"/>
    <property type="molecule type" value="Genomic_DNA"/>
</dbReference>